<dbReference type="AlphaFoldDB" id="A0A0B7BDH0"/>
<gene>
    <name evidence="1" type="primary">ORF175579</name>
</gene>
<accession>A0A0B7BDH0</accession>
<reference evidence="1" key="1">
    <citation type="submission" date="2014-12" db="EMBL/GenBank/DDBJ databases">
        <title>Insight into the proteome of Arion vulgaris.</title>
        <authorList>
            <person name="Aradska J."/>
            <person name="Bulat T."/>
            <person name="Smidak R."/>
            <person name="Sarate P."/>
            <person name="Gangsoo J."/>
            <person name="Sialana F."/>
            <person name="Bilban M."/>
            <person name="Lubec G."/>
        </authorList>
    </citation>
    <scope>NUCLEOTIDE SEQUENCE</scope>
    <source>
        <tissue evidence="1">Skin</tissue>
    </source>
</reference>
<sequence>MEVSGLFAIPDLTMDSGVILRTNEKRGEAFLHNFILQTEKKDIEERKRMQQIVHHLHEMQTVIDDDIEYITVNIIKSILKTYSDTVPGPDGVRYSHINCMEEKGLAELCKLFSKSIHTGIIPDDWLHSYLRPLPKLRKDLTRTNGYCIIFLQNAVSKLFGIFIDHRVSHIMKTNGLFPSTLCGYRPGKDT</sequence>
<evidence type="ECO:0008006" key="2">
    <source>
        <dbReference type="Google" id="ProtNLM"/>
    </source>
</evidence>
<organism evidence="1">
    <name type="scientific">Arion vulgaris</name>
    <dbReference type="NCBI Taxonomy" id="1028688"/>
    <lineage>
        <taxon>Eukaryota</taxon>
        <taxon>Metazoa</taxon>
        <taxon>Spiralia</taxon>
        <taxon>Lophotrochozoa</taxon>
        <taxon>Mollusca</taxon>
        <taxon>Gastropoda</taxon>
        <taxon>Heterobranchia</taxon>
        <taxon>Euthyneura</taxon>
        <taxon>Panpulmonata</taxon>
        <taxon>Eupulmonata</taxon>
        <taxon>Stylommatophora</taxon>
        <taxon>Helicina</taxon>
        <taxon>Arionoidea</taxon>
        <taxon>Arionidae</taxon>
        <taxon>Arion</taxon>
    </lineage>
</organism>
<name>A0A0B7BDH0_9EUPU</name>
<proteinExistence type="predicted"/>
<dbReference type="EMBL" id="HACG01043360">
    <property type="protein sequence ID" value="CEK90225.1"/>
    <property type="molecule type" value="Transcribed_RNA"/>
</dbReference>
<evidence type="ECO:0000313" key="1">
    <source>
        <dbReference type="EMBL" id="CEK90225.1"/>
    </source>
</evidence>
<protein>
    <recommendedName>
        <fullName evidence="2">Reverse transcriptase domain-containing protein</fullName>
    </recommendedName>
</protein>